<feature type="modified residue" description="4-aspartylphosphate" evidence="4">
    <location>
        <position position="110"/>
    </location>
</feature>
<evidence type="ECO:0000256" key="1">
    <source>
        <dbReference type="ARBA" id="ARBA00023015"/>
    </source>
</evidence>
<dbReference type="SMART" id="SM00448">
    <property type="entry name" value="REC"/>
    <property type="match status" value="1"/>
</dbReference>
<dbReference type="Pfam" id="PF00196">
    <property type="entry name" value="GerE"/>
    <property type="match status" value="1"/>
</dbReference>
<evidence type="ECO:0000259" key="7">
    <source>
        <dbReference type="PROSITE" id="PS50110"/>
    </source>
</evidence>
<dbReference type="InterPro" id="IPR016032">
    <property type="entry name" value="Sig_transdc_resp-reg_C-effctor"/>
</dbReference>
<dbReference type="InterPro" id="IPR000792">
    <property type="entry name" value="Tscrpt_reg_LuxR_C"/>
</dbReference>
<keyword evidence="2 8" id="KW-0238">DNA-binding</keyword>
<comment type="caution">
    <text evidence="8">The sequence shown here is derived from an EMBL/GenBank/DDBJ whole genome shotgun (WGS) entry which is preliminary data.</text>
</comment>
<dbReference type="PRINTS" id="PR00038">
    <property type="entry name" value="HTHLUXR"/>
</dbReference>
<dbReference type="GO" id="GO:0003677">
    <property type="term" value="F:DNA binding"/>
    <property type="evidence" value="ECO:0007669"/>
    <property type="project" value="UniProtKB-KW"/>
</dbReference>
<dbReference type="SUPFAM" id="SSF46894">
    <property type="entry name" value="C-terminal effector domain of the bipartite response regulators"/>
    <property type="match status" value="1"/>
</dbReference>
<dbReference type="InterPro" id="IPR036388">
    <property type="entry name" value="WH-like_DNA-bd_sf"/>
</dbReference>
<feature type="domain" description="Response regulatory" evidence="7">
    <location>
        <begin position="59"/>
        <end position="172"/>
    </location>
</feature>
<dbReference type="AlphaFoldDB" id="A0A7Y9J3U8"/>
<dbReference type="PROSITE" id="PS50110">
    <property type="entry name" value="RESPONSE_REGULATORY"/>
    <property type="match status" value="1"/>
</dbReference>
<evidence type="ECO:0000256" key="5">
    <source>
        <dbReference type="SAM" id="MobiDB-lite"/>
    </source>
</evidence>
<dbReference type="PANTHER" id="PTHR44688">
    <property type="entry name" value="DNA-BINDING TRANSCRIPTIONAL ACTIVATOR DEVR_DOSR"/>
    <property type="match status" value="1"/>
</dbReference>
<dbReference type="PROSITE" id="PS50043">
    <property type="entry name" value="HTH_LUXR_2"/>
    <property type="match status" value="1"/>
</dbReference>
<organism evidence="8 9">
    <name type="scientific">Actinomycetospora corticicola</name>
    <dbReference type="NCBI Taxonomy" id="663602"/>
    <lineage>
        <taxon>Bacteria</taxon>
        <taxon>Bacillati</taxon>
        <taxon>Actinomycetota</taxon>
        <taxon>Actinomycetes</taxon>
        <taxon>Pseudonocardiales</taxon>
        <taxon>Pseudonocardiaceae</taxon>
        <taxon>Actinomycetospora</taxon>
    </lineage>
</organism>
<feature type="region of interest" description="Disordered" evidence="5">
    <location>
        <begin position="1"/>
        <end position="24"/>
    </location>
</feature>
<dbReference type="EMBL" id="JACCBN010000001">
    <property type="protein sequence ID" value="NYD34029.1"/>
    <property type="molecule type" value="Genomic_DNA"/>
</dbReference>
<dbReference type="PROSITE" id="PS00622">
    <property type="entry name" value="HTH_LUXR_1"/>
    <property type="match status" value="1"/>
</dbReference>
<evidence type="ECO:0000256" key="4">
    <source>
        <dbReference type="PROSITE-ProRule" id="PRU00169"/>
    </source>
</evidence>
<reference evidence="8 9" key="1">
    <citation type="submission" date="2020-07" db="EMBL/GenBank/DDBJ databases">
        <title>Sequencing the genomes of 1000 actinobacteria strains.</title>
        <authorList>
            <person name="Klenk H.-P."/>
        </authorList>
    </citation>
    <scope>NUCLEOTIDE SEQUENCE [LARGE SCALE GENOMIC DNA]</scope>
    <source>
        <strain evidence="8 9">DSM 45772</strain>
    </source>
</reference>
<accession>A0A7Y9J3U8</accession>
<evidence type="ECO:0000256" key="3">
    <source>
        <dbReference type="ARBA" id="ARBA00023163"/>
    </source>
</evidence>
<proteinExistence type="predicted"/>
<dbReference type="SMART" id="SM00421">
    <property type="entry name" value="HTH_LUXR"/>
    <property type="match status" value="1"/>
</dbReference>
<keyword evidence="4" id="KW-0597">Phosphoprotein</keyword>
<keyword evidence="1" id="KW-0805">Transcription regulation</keyword>
<feature type="domain" description="HTH luxR-type" evidence="6">
    <location>
        <begin position="184"/>
        <end position="249"/>
    </location>
</feature>
<keyword evidence="9" id="KW-1185">Reference proteome</keyword>
<dbReference type="Gene3D" id="1.10.10.10">
    <property type="entry name" value="Winged helix-like DNA-binding domain superfamily/Winged helix DNA-binding domain"/>
    <property type="match status" value="1"/>
</dbReference>
<gene>
    <name evidence="8" type="ORF">BJ983_000131</name>
</gene>
<evidence type="ECO:0000259" key="6">
    <source>
        <dbReference type="PROSITE" id="PS50043"/>
    </source>
</evidence>
<dbReference type="Proteomes" id="UP000535890">
    <property type="component" value="Unassembled WGS sequence"/>
</dbReference>
<evidence type="ECO:0000256" key="2">
    <source>
        <dbReference type="ARBA" id="ARBA00023125"/>
    </source>
</evidence>
<name>A0A7Y9J3U8_9PSEU</name>
<dbReference type="SUPFAM" id="SSF52172">
    <property type="entry name" value="CheY-like"/>
    <property type="match status" value="1"/>
</dbReference>
<sequence>MFPLIDHQSFVRPEAAAPSGDTRRAMIPAARTPVAERPAPGGLFAPTLQRSADDQARLSVLVVDGDQRRREVLTRSLAEAGAGTVHEVSSADEARRRARTGPPCELAVVDLGLAEGDALALIAELRADGWRAVAVGPDDHVAAQAAFGVGALAYLTSASGVCRVVEPDAAAGPLTGSGTRIAAVDGAPRELSQREAQVLQQVADGHSNAEIGTELGLSALTVKSHLSRIGRKLGTGDRAQMVALAMRAGVVR</sequence>
<dbReference type="PANTHER" id="PTHR44688:SF16">
    <property type="entry name" value="DNA-BINDING TRANSCRIPTIONAL ACTIVATOR DEVR_DOSR"/>
    <property type="match status" value="1"/>
</dbReference>
<dbReference type="GO" id="GO:0006355">
    <property type="term" value="P:regulation of DNA-templated transcription"/>
    <property type="evidence" value="ECO:0007669"/>
    <property type="project" value="InterPro"/>
</dbReference>
<evidence type="ECO:0000313" key="8">
    <source>
        <dbReference type="EMBL" id="NYD34029.1"/>
    </source>
</evidence>
<dbReference type="InterPro" id="IPR011006">
    <property type="entry name" value="CheY-like_superfamily"/>
</dbReference>
<dbReference type="Gene3D" id="3.40.50.2300">
    <property type="match status" value="1"/>
</dbReference>
<evidence type="ECO:0000313" key="9">
    <source>
        <dbReference type="Proteomes" id="UP000535890"/>
    </source>
</evidence>
<keyword evidence="3" id="KW-0804">Transcription</keyword>
<dbReference type="GO" id="GO:0000160">
    <property type="term" value="P:phosphorelay signal transduction system"/>
    <property type="evidence" value="ECO:0007669"/>
    <property type="project" value="InterPro"/>
</dbReference>
<dbReference type="InterPro" id="IPR001789">
    <property type="entry name" value="Sig_transdc_resp-reg_receiver"/>
</dbReference>
<protein>
    <submittedName>
        <fullName evidence="8">DNA-binding NarL/FixJ family response regulator</fullName>
    </submittedName>
</protein>
<dbReference type="CDD" id="cd06170">
    <property type="entry name" value="LuxR_C_like"/>
    <property type="match status" value="1"/>
</dbReference>